<accession>A0ABN9XPG2</accession>
<organism evidence="1 2">
    <name type="scientific">Prorocentrum cordatum</name>
    <dbReference type="NCBI Taxonomy" id="2364126"/>
    <lineage>
        <taxon>Eukaryota</taxon>
        <taxon>Sar</taxon>
        <taxon>Alveolata</taxon>
        <taxon>Dinophyceae</taxon>
        <taxon>Prorocentrales</taxon>
        <taxon>Prorocentraceae</taxon>
        <taxon>Prorocentrum</taxon>
    </lineage>
</organism>
<evidence type="ECO:0000313" key="2">
    <source>
        <dbReference type="Proteomes" id="UP001189429"/>
    </source>
</evidence>
<evidence type="ECO:0008006" key="3">
    <source>
        <dbReference type="Google" id="ProtNLM"/>
    </source>
</evidence>
<dbReference type="Proteomes" id="UP001189429">
    <property type="component" value="Unassembled WGS sequence"/>
</dbReference>
<feature type="non-terminal residue" evidence="1">
    <location>
        <position position="108"/>
    </location>
</feature>
<proteinExistence type="predicted"/>
<evidence type="ECO:0000313" key="1">
    <source>
        <dbReference type="EMBL" id="CAK0901799.1"/>
    </source>
</evidence>
<feature type="non-terminal residue" evidence="1">
    <location>
        <position position="1"/>
    </location>
</feature>
<keyword evidence="2" id="KW-1185">Reference proteome</keyword>
<name>A0ABN9XPG2_9DINO</name>
<dbReference type="EMBL" id="CAUYUJ010020982">
    <property type="protein sequence ID" value="CAK0901799.1"/>
    <property type="molecule type" value="Genomic_DNA"/>
</dbReference>
<sequence length="108" mass="12012">DIEKHDRAISNFDDEVVQATRELANALPEHVYFDCDEAELEGDTEVKYMLASAAWARCRTETKEKGGICGGALLQLLMVAQCKAMQHAVMPQKNLMTTMWAPCGKPPQ</sequence>
<gene>
    <name evidence="1" type="ORF">PCOR1329_LOCUS78632</name>
</gene>
<reference evidence="1" key="1">
    <citation type="submission" date="2023-10" db="EMBL/GenBank/DDBJ databases">
        <authorList>
            <person name="Chen Y."/>
            <person name="Shah S."/>
            <person name="Dougan E. K."/>
            <person name="Thang M."/>
            <person name="Chan C."/>
        </authorList>
    </citation>
    <scope>NUCLEOTIDE SEQUENCE [LARGE SCALE GENOMIC DNA]</scope>
</reference>
<comment type="caution">
    <text evidence="1">The sequence shown here is derived from an EMBL/GenBank/DDBJ whole genome shotgun (WGS) entry which is preliminary data.</text>
</comment>
<protein>
    <recommendedName>
        <fullName evidence="3">Poly(ADP-ribose) glycohydrolase</fullName>
    </recommendedName>
</protein>